<evidence type="ECO:0000313" key="3">
    <source>
        <dbReference type="Proteomes" id="UP000008909"/>
    </source>
</evidence>
<evidence type="ECO:0000313" key="2">
    <source>
        <dbReference type="EMBL" id="GAA50240.1"/>
    </source>
</evidence>
<name>G7YBA6_CLOSI</name>
<reference evidence="2" key="1">
    <citation type="journal article" date="2011" name="Genome Biol.">
        <title>The draft genome of the carcinogenic human liver fluke Clonorchis sinensis.</title>
        <authorList>
            <person name="Wang X."/>
            <person name="Chen W."/>
            <person name="Huang Y."/>
            <person name="Sun J."/>
            <person name="Men J."/>
            <person name="Liu H."/>
            <person name="Luo F."/>
            <person name="Guo L."/>
            <person name="Lv X."/>
            <person name="Deng C."/>
            <person name="Zhou C."/>
            <person name="Fan Y."/>
            <person name="Li X."/>
            <person name="Huang L."/>
            <person name="Hu Y."/>
            <person name="Liang C."/>
            <person name="Hu X."/>
            <person name="Xu J."/>
            <person name="Yu X."/>
        </authorList>
    </citation>
    <scope>NUCLEOTIDE SEQUENCE [LARGE SCALE GENOMIC DNA]</scope>
    <source>
        <strain evidence="2">Henan</strain>
    </source>
</reference>
<feature type="compositionally biased region" description="Low complexity" evidence="1">
    <location>
        <begin position="105"/>
        <end position="123"/>
    </location>
</feature>
<gene>
    <name evidence="2" type="ORF">CLF_104274</name>
</gene>
<feature type="compositionally biased region" description="Polar residues" evidence="1">
    <location>
        <begin position="275"/>
        <end position="290"/>
    </location>
</feature>
<proteinExistence type="predicted"/>
<organism evidence="2 3">
    <name type="scientific">Clonorchis sinensis</name>
    <name type="common">Chinese liver fluke</name>
    <dbReference type="NCBI Taxonomy" id="79923"/>
    <lineage>
        <taxon>Eukaryota</taxon>
        <taxon>Metazoa</taxon>
        <taxon>Spiralia</taxon>
        <taxon>Lophotrochozoa</taxon>
        <taxon>Platyhelminthes</taxon>
        <taxon>Trematoda</taxon>
        <taxon>Digenea</taxon>
        <taxon>Opisthorchiida</taxon>
        <taxon>Opisthorchiata</taxon>
        <taxon>Opisthorchiidae</taxon>
        <taxon>Clonorchis</taxon>
    </lineage>
</organism>
<sequence>MRIGKPDCLKHSSQLNNIKVGGNCISLEDEAGLEAQKILERTVSIQKTNPTIRRPSEDRPLDARKLGHSSSRGEVRKRFLDGASSADPKLKAKPIAVVALCAPESTPTQSTTTPNTNFYSTTTDPTNSKGSDALEETSLTWTERQKECCENRTNTETVKLPVSSSTPLKVASSIADRVVAQDPDRQSHKPDHSEPENYSYTRLATLIAGDSDVHTRTKERKLLAGLKVQSSGKTASWECYQKNYFSALPPDAATRRSGSHRDTSPIKPRQIAQEPKQTQVCPNPLNNSKSNRPKGGAQRATNDFNPSKASRMELQRVGSGVVFTAALIKLFNRALGPNMPLHPATTAQANYYHSWIRAAPTTRFTDRVIRDTEDELTFYKMRNRCKSEIRQWNIRKQATILDLARKNRNVLCKYMRHRRRNKLSASSLRDRNVEPTSDPILVSEFYRGRHAGLYSAQESPLHPIL</sequence>
<dbReference type="EMBL" id="DF143024">
    <property type="protein sequence ID" value="GAA50240.1"/>
    <property type="molecule type" value="Genomic_DNA"/>
</dbReference>
<feature type="region of interest" description="Disordered" evidence="1">
    <location>
        <begin position="250"/>
        <end position="306"/>
    </location>
</feature>
<reference key="2">
    <citation type="submission" date="2011-10" db="EMBL/GenBank/DDBJ databases">
        <title>The genome and transcriptome sequence of Clonorchis sinensis provide insights into the carcinogenic liver fluke.</title>
        <authorList>
            <person name="Wang X."/>
            <person name="Huang Y."/>
            <person name="Chen W."/>
            <person name="Liu H."/>
            <person name="Guo L."/>
            <person name="Chen Y."/>
            <person name="Luo F."/>
            <person name="Zhou W."/>
            <person name="Sun J."/>
            <person name="Mao Q."/>
            <person name="Liang P."/>
            <person name="Zhou C."/>
            <person name="Tian Y."/>
            <person name="Men J."/>
            <person name="Lv X."/>
            <person name="Huang L."/>
            <person name="Zhou J."/>
            <person name="Hu Y."/>
            <person name="Li R."/>
            <person name="Zhang F."/>
            <person name="Lei H."/>
            <person name="Li X."/>
            <person name="Hu X."/>
            <person name="Liang C."/>
            <person name="Xu J."/>
            <person name="Wu Z."/>
            <person name="Yu X."/>
        </authorList>
    </citation>
    <scope>NUCLEOTIDE SEQUENCE</scope>
    <source>
        <strain>Henan</strain>
    </source>
</reference>
<evidence type="ECO:0000256" key="1">
    <source>
        <dbReference type="SAM" id="MobiDB-lite"/>
    </source>
</evidence>
<feature type="region of interest" description="Disordered" evidence="1">
    <location>
        <begin position="105"/>
        <end position="133"/>
    </location>
</feature>
<dbReference type="AlphaFoldDB" id="G7YBA6"/>
<feature type="compositionally biased region" description="Basic and acidic residues" evidence="1">
    <location>
        <begin position="54"/>
        <end position="76"/>
    </location>
</feature>
<accession>G7YBA6</accession>
<dbReference type="Proteomes" id="UP000008909">
    <property type="component" value="Unassembled WGS sequence"/>
</dbReference>
<protein>
    <submittedName>
        <fullName evidence="2">Uncharacterized protein</fullName>
    </submittedName>
</protein>
<feature type="region of interest" description="Disordered" evidence="1">
    <location>
        <begin position="46"/>
        <end position="76"/>
    </location>
</feature>
<keyword evidence="3" id="KW-1185">Reference proteome</keyword>